<dbReference type="PROSITE" id="PS50088">
    <property type="entry name" value="ANK_REPEAT"/>
    <property type="match status" value="2"/>
</dbReference>
<dbReference type="InterPro" id="IPR002110">
    <property type="entry name" value="Ankyrin_rpt"/>
</dbReference>
<reference evidence="4" key="1">
    <citation type="submission" date="2021-02" db="EMBL/GenBank/DDBJ databases">
        <authorList>
            <person name="Dougan E. K."/>
            <person name="Rhodes N."/>
            <person name="Thang M."/>
            <person name="Chan C."/>
        </authorList>
    </citation>
    <scope>NUCLEOTIDE SEQUENCE</scope>
</reference>
<feature type="non-terminal residue" evidence="4">
    <location>
        <position position="591"/>
    </location>
</feature>
<dbReference type="PANTHER" id="PTHR24126:SF14">
    <property type="entry name" value="ANK_REP_REGION DOMAIN-CONTAINING PROTEIN"/>
    <property type="match status" value="1"/>
</dbReference>
<gene>
    <name evidence="4" type="primary">ASB3</name>
    <name evidence="4" type="ORF">SPIL2461_LOCUS9755</name>
</gene>
<evidence type="ECO:0000256" key="3">
    <source>
        <dbReference type="PROSITE-ProRule" id="PRU00023"/>
    </source>
</evidence>
<dbReference type="PROSITE" id="PS50297">
    <property type="entry name" value="ANK_REP_REGION"/>
    <property type="match status" value="1"/>
</dbReference>
<evidence type="ECO:0000313" key="4">
    <source>
        <dbReference type="EMBL" id="CAE7396236.1"/>
    </source>
</evidence>
<keyword evidence="2 3" id="KW-0040">ANK repeat</keyword>
<dbReference type="Gene3D" id="1.25.40.20">
    <property type="entry name" value="Ankyrin repeat-containing domain"/>
    <property type="match status" value="2"/>
</dbReference>
<name>A0A812QNM4_SYMPI</name>
<dbReference type="Proteomes" id="UP000649617">
    <property type="component" value="Unassembled WGS sequence"/>
</dbReference>
<evidence type="ECO:0000313" key="5">
    <source>
        <dbReference type="Proteomes" id="UP000649617"/>
    </source>
</evidence>
<organism evidence="4 5">
    <name type="scientific">Symbiodinium pilosum</name>
    <name type="common">Dinoflagellate</name>
    <dbReference type="NCBI Taxonomy" id="2952"/>
    <lineage>
        <taxon>Eukaryota</taxon>
        <taxon>Sar</taxon>
        <taxon>Alveolata</taxon>
        <taxon>Dinophyceae</taxon>
        <taxon>Suessiales</taxon>
        <taxon>Symbiodiniaceae</taxon>
        <taxon>Symbiodinium</taxon>
    </lineage>
</organism>
<dbReference type="InterPro" id="IPR036770">
    <property type="entry name" value="Ankyrin_rpt-contain_sf"/>
</dbReference>
<feature type="repeat" description="ANK" evidence="3">
    <location>
        <begin position="486"/>
        <end position="518"/>
    </location>
</feature>
<dbReference type="PANTHER" id="PTHR24126">
    <property type="entry name" value="ANKYRIN REPEAT, PH AND SEC7 DOMAIN CONTAINING PROTEIN SECG-RELATED"/>
    <property type="match status" value="1"/>
</dbReference>
<feature type="repeat" description="ANK" evidence="3">
    <location>
        <begin position="280"/>
        <end position="312"/>
    </location>
</feature>
<proteinExistence type="predicted"/>
<keyword evidence="5" id="KW-1185">Reference proteome</keyword>
<dbReference type="Pfam" id="PF12796">
    <property type="entry name" value="Ank_2"/>
    <property type="match status" value="1"/>
</dbReference>
<sequence length="591" mass="65020">ARGQLVLFGGGTGRAAFVSHQWLSTDHPDPDFKQMRILQEALRRLLFSSGHVPLDAVTEGLVPSAKALPTSEFQTEPLFIWYDYFSCPQLEHRKFYATDQRDGSNQANAINSIPGYIAQCKFFLALCPTLDCPPEAKVLSAVSWSRRGWCRIERAARELSRESSWILIQSDSAIEVVGTAVSFVPGCVGEAEFTVAEDKARLAPVMRKIVMQKLKHCLRTGDLPTFRRHFNLQSVHLRGLETTRPICLLPSQDTQGPDGQAVTEFLHQNGFRSVGEVDSAGWRPLHYAALAGSVEVLEALLELRADVRRRTSKDEPALGLPPWMSALDLAVCYKHHETTRLLLAARAHLEGGTAPAMHYAAISNNAEGVRLLCAAGGRPLAQNLLGFTALQAAATYAAMEAVEMLVQDVQGCPALELSRALWGAAAFRGGSAELVRRLLNLRADVNFQFSVPRDLRPLGRIFCATKSLQHRLGWATLQTQFFYHQNGSTPLMQSIQTAQWEAAAALIAAGARIDLRNTRNRAAADFARGQSIPYYLQMGLDGDAAQCSRVSSLALADGYVEVYMQLGAVCEVFLSLRMKSCVLYQTFELDA</sequence>
<dbReference type="AlphaFoldDB" id="A0A812QNM4"/>
<evidence type="ECO:0000256" key="1">
    <source>
        <dbReference type="ARBA" id="ARBA00022737"/>
    </source>
</evidence>
<evidence type="ECO:0000256" key="2">
    <source>
        <dbReference type="ARBA" id="ARBA00023043"/>
    </source>
</evidence>
<accession>A0A812QNM4</accession>
<comment type="caution">
    <text evidence="4">The sequence shown here is derived from an EMBL/GenBank/DDBJ whole genome shotgun (WGS) entry which is preliminary data.</text>
</comment>
<dbReference type="SMART" id="SM00248">
    <property type="entry name" value="ANK"/>
    <property type="match status" value="6"/>
</dbReference>
<feature type="non-terminal residue" evidence="4">
    <location>
        <position position="1"/>
    </location>
</feature>
<keyword evidence="1" id="KW-0677">Repeat</keyword>
<dbReference type="OrthoDB" id="430836at2759"/>
<dbReference type="Pfam" id="PF13637">
    <property type="entry name" value="Ank_4"/>
    <property type="match status" value="1"/>
</dbReference>
<protein>
    <submittedName>
        <fullName evidence="4">ASB3 protein</fullName>
    </submittedName>
</protein>
<dbReference type="EMBL" id="CAJNIZ010017291">
    <property type="protein sequence ID" value="CAE7396236.1"/>
    <property type="molecule type" value="Genomic_DNA"/>
</dbReference>
<dbReference type="SUPFAM" id="SSF48403">
    <property type="entry name" value="Ankyrin repeat"/>
    <property type="match status" value="1"/>
</dbReference>